<evidence type="ECO:0000256" key="2">
    <source>
        <dbReference type="ARBA" id="ARBA00023125"/>
    </source>
</evidence>
<keyword evidence="3" id="KW-0804">Transcription</keyword>
<dbReference type="Pfam" id="PF20240">
    <property type="entry name" value="DUF6597"/>
    <property type="match status" value="1"/>
</dbReference>
<dbReference type="Proteomes" id="UP000600247">
    <property type="component" value="Unassembled WGS sequence"/>
</dbReference>
<evidence type="ECO:0000313" key="6">
    <source>
        <dbReference type="Proteomes" id="UP000600247"/>
    </source>
</evidence>
<keyword evidence="6" id="KW-1185">Reference proteome</keyword>
<evidence type="ECO:0000256" key="1">
    <source>
        <dbReference type="ARBA" id="ARBA00023015"/>
    </source>
</evidence>
<dbReference type="InterPro" id="IPR018060">
    <property type="entry name" value="HTH_AraC"/>
</dbReference>
<evidence type="ECO:0000313" key="5">
    <source>
        <dbReference type="EMBL" id="GGG73173.1"/>
    </source>
</evidence>
<name>A0A917M2J9_9BACL</name>
<proteinExistence type="predicted"/>
<gene>
    <name evidence="5" type="ORF">GCM10010918_31480</name>
</gene>
<protein>
    <submittedName>
        <fullName evidence="5">AraC family transcriptional regulator</fullName>
    </submittedName>
</protein>
<dbReference type="EMBL" id="BMHY01000005">
    <property type="protein sequence ID" value="GGG73173.1"/>
    <property type="molecule type" value="Genomic_DNA"/>
</dbReference>
<dbReference type="Gene3D" id="1.10.10.60">
    <property type="entry name" value="Homeodomain-like"/>
    <property type="match status" value="1"/>
</dbReference>
<dbReference type="InterPro" id="IPR050204">
    <property type="entry name" value="AraC_XylS_family_regulators"/>
</dbReference>
<keyword evidence="1" id="KW-0805">Transcription regulation</keyword>
<dbReference type="PANTHER" id="PTHR46796">
    <property type="entry name" value="HTH-TYPE TRANSCRIPTIONAL ACTIVATOR RHAS-RELATED"/>
    <property type="match status" value="1"/>
</dbReference>
<dbReference type="AlphaFoldDB" id="A0A917M2J9"/>
<dbReference type="InterPro" id="IPR009057">
    <property type="entry name" value="Homeodomain-like_sf"/>
</dbReference>
<accession>A0A917M2J9</accession>
<dbReference type="GO" id="GO:0043565">
    <property type="term" value="F:sequence-specific DNA binding"/>
    <property type="evidence" value="ECO:0007669"/>
    <property type="project" value="InterPro"/>
</dbReference>
<reference evidence="5 6" key="1">
    <citation type="journal article" date="2014" name="Int. J. Syst. Evol. Microbiol.">
        <title>Complete genome sequence of Corynebacterium casei LMG S-19264T (=DSM 44701T), isolated from a smear-ripened cheese.</title>
        <authorList>
            <consortium name="US DOE Joint Genome Institute (JGI-PGF)"/>
            <person name="Walter F."/>
            <person name="Albersmeier A."/>
            <person name="Kalinowski J."/>
            <person name="Ruckert C."/>
        </authorList>
    </citation>
    <scope>NUCLEOTIDE SEQUENCE [LARGE SCALE GENOMIC DNA]</scope>
    <source>
        <strain evidence="5 6">CGMCC 1.15286</strain>
    </source>
</reference>
<dbReference type="Pfam" id="PF12833">
    <property type="entry name" value="HTH_18"/>
    <property type="match status" value="1"/>
</dbReference>
<feature type="domain" description="HTH araC/xylS-type" evidence="4">
    <location>
        <begin position="175"/>
        <end position="276"/>
    </location>
</feature>
<evidence type="ECO:0000256" key="3">
    <source>
        <dbReference type="ARBA" id="ARBA00023163"/>
    </source>
</evidence>
<dbReference type="GO" id="GO:0003700">
    <property type="term" value="F:DNA-binding transcription factor activity"/>
    <property type="evidence" value="ECO:0007669"/>
    <property type="project" value="InterPro"/>
</dbReference>
<dbReference type="PROSITE" id="PS01124">
    <property type="entry name" value="HTH_ARAC_FAMILY_2"/>
    <property type="match status" value="1"/>
</dbReference>
<comment type="caution">
    <text evidence="5">The sequence shown here is derived from an EMBL/GenBank/DDBJ whole genome shotgun (WGS) entry which is preliminary data.</text>
</comment>
<organism evidence="5 6">
    <name type="scientific">Paenibacillus radicis</name>
    <name type="common">ex Gao et al. 2016</name>
    <dbReference type="NCBI Taxonomy" id="1737354"/>
    <lineage>
        <taxon>Bacteria</taxon>
        <taxon>Bacillati</taxon>
        <taxon>Bacillota</taxon>
        <taxon>Bacilli</taxon>
        <taxon>Bacillales</taxon>
        <taxon>Paenibacillaceae</taxon>
        <taxon>Paenibacillus</taxon>
    </lineage>
</organism>
<dbReference type="SUPFAM" id="SSF46689">
    <property type="entry name" value="Homeodomain-like"/>
    <property type="match status" value="1"/>
</dbReference>
<evidence type="ECO:0000259" key="4">
    <source>
        <dbReference type="PROSITE" id="PS01124"/>
    </source>
</evidence>
<dbReference type="SMART" id="SM00342">
    <property type="entry name" value="HTH_ARAC"/>
    <property type="match status" value="1"/>
</dbReference>
<sequence>MGSVEQFNQSQKQQVHKDLAGRGILYRTTRKFQVARYEPCVELRPFIRHYWMIEWDLTGEPPYKQEVLQNPVINLVFEKDQTRIFGVERQRSYHMLEGIGHVLGVHFLPGGFYPFYGGRPVSDLTDSSASLEDVFGCSTAELEHEVLSQPDHAGRIGVFERFLLERLPVVDDNIAAICAIIDRIIAERQMTKVEHVMDGLGMSKRTLQRLFNQYVGVSPKWVIQRYRMLEAAELAAGGKEVDWSSLAAELGFFDQAHFIKAFKALVGVSPDSYARQL</sequence>
<dbReference type="InterPro" id="IPR046532">
    <property type="entry name" value="DUF6597"/>
</dbReference>
<keyword evidence="2" id="KW-0238">DNA-binding</keyword>